<evidence type="ECO:0000256" key="3">
    <source>
        <dbReference type="ARBA" id="ARBA00023125"/>
    </source>
</evidence>
<keyword evidence="2" id="KW-0805">Transcription regulation</keyword>
<sequence length="326" mass="35483">MTIETVDPSSLKARDALRAAQLYYMQDLTMETIARELHTSRSSVSRLLSFAREAGLVQISIHSPLDLISRLQHELQDRYGVTAHVVPVPDRTSDVDRLERVALSAARILTTLVDSNMRIGLAWGSTVSAVARHLPQKKTHNTHLVQLNGAANERTSGIPYAGEILNRFALAFGAEAHQFSVPALFDDPATKEALWRERSIRRVLELQRRLDLAVFGLGSPVATVPSHVYAGDYFDARDRRELAESGVVGDVATVFYRADGSDEGIGLNARSSGPSLEVLRGIPRRFCIVSGVSKARSLGGALAAGVITDLVVDEQTARHLVDTPSA</sequence>
<dbReference type="Pfam" id="PF04198">
    <property type="entry name" value="Sugar-bind"/>
    <property type="match status" value="1"/>
</dbReference>
<dbReference type="PANTHER" id="PTHR34294">
    <property type="entry name" value="TRANSCRIPTIONAL REGULATOR-RELATED"/>
    <property type="match status" value="1"/>
</dbReference>
<evidence type="ECO:0000256" key="2">
    <source>
        <dbReference type="ARBA" id="ARBA00023015"/>
    </source>
</evidence>
<keyword evidence="7" id="KW-1185">Reference proteome</keyword>
<dbReference type="RefSeq" id="WP_100363496.1">
    <property type="nucleotide sequence ID" value="NZ_PGFF01000001.1"/>
</dbReference>
<dbReference type="InterPro" id="IPR051054">
    <property type="entry name" value="SorC_transcr_regulators"/>
</dbReference>
<dbReference type="InterPro" id="IPR007324">
    <property type="entry name" value="Sugar-bd_dom_put"/>
</dbReference>
<dbReference type="EMBL" id="PGFF01000001">
    <property type="protein sequence ID" value="PJJ71159.1"/>
    <property type="molecule type" value="Genomic_DNA"/>
</dbReference>
<organism evidence="6 7">
    <name type="scientific">Diaminobutyricimonas aerilata</name>
    <dbReference type="NCBI Taxonomy" id="1162967"/>
    <lineage>
        <taxon>Bacteria</taxon>
        <taxon>Bacillati</taxon>
        <taxon>Actinomycetota</taxon>
        <taxon>Actinomycetes</taxon>
        <taxon>Micrococcales</taxon>
        <taxon>Microbacteriaceae</taxon>
        <taxon>Diaminobutyricimonas</taxon>
    </lineage>
</organism>
<comment type="caution">
    <text evidence="6">The sequence shown here is derived from an EMBL/GenBank/DDBJ whole genome shotgun (WGS) entry which is preliminary data.</text>
</comment>
<accession>A0A2M9CH01</accession>
<dbReference type="InterPro" id="IPR036388">
    <property type="entry name" value="WH-like_DNA-bd_sf"/>
</dbReference>
<evidence type="ECO:0000256" key="1">
    <source>
        <dbReference type="ARBA" id="ARBA00010466"/>
    </source>
</evidence>
<keyword evidence="4" id="KW-0804">Transcription</keyword>
<dbReference type="SUPFAM" id="SSF88659">
    <property type="entry name" value="Sigma3 and sigma4 domains of RNA polymerase sigma factors"/>
    <property type="match status" value="1"/>
</dbReference>
<protein>
    <submittedName>
        <fullName evidence="6">DNA-binding transcriptional regulator LsrR (DeoR family)</fullName>
    </submittedName>
</protein>
<proteinExistence type="inferred from homology"/>
<dbReference type="AlphaFoldDB" id="A0A2M9CH01"/>
<feature type="domain" description="Sugar-binding" evidence="5">
    <location>
        <begin position="69"/>
        <end position="321"/>
    </location>
</feature>
<comment type="similarity">
    <text evidence="1">Belongs to the SorC transcriptional regulatory family.</text>
</comment>
<dbReference type="Proteomes" id="UP000228758">
    <property type="component" value="Unassembled WGS sequence"/>
</dbReference>
<gene>
    <name evidence="6" type="ORF">CLV46_0701</name>
</gene>
<evidence type="ECO:0000313" key="6">
    <source>
        <dbReference type="EMBL" id="PJJ71159.1"/>
    </source>
</evidence>
<name>A0A2M9CH01_9MICO</name>
<evidence type="ECO:0000313" key="7">
    <source>
        <dbReference type="Proteomes" id="UP000228758"/>
    </source>
</evidence>
<dbReference type="InterPro" id="IPR037171">
    <property type="entry name" value="NagB/RpiA_transferase-like"/>
</dbReference>
<evidence type="ECO:0000259" key="5">
    <source>
        <dbReference type="Pfam" id="PF04198"/>
    </source>
</evidence>
<evidence type="ECO:0000256" key="4">
    <source>
        <dbReference type="ARBA" id="ARBA00023163"/>
    </source>
</evidence>
<dbReference type="GO" id="GO:0030246">
    <property type="term" value="F:carbohydrate binding"/>
    <property type="evidence" value="ECO:0007669"/>
    <property type="project" value="InterPro"/>
</dbReference>
<dbReference type="InterPro" id="IPR013324">
    <property type="entry name" value="RNA_pol_sigma_r3/r4-like"/>
</dbReference>
<reference evidence="6 7" key="1">
    <citation type="submission" date="2017-11" db="EMBL/GenBank/DDBJ databases">
        <title>Genomic Encyclopedia of Archaeal and Bacterial Type Strains, Phase II (KMG-II): From Individual Species to Whole Genera.</title>
        <authorList>
            <person name="Goeker M."/>
        </authorList>
    </citation>
    <scope>NUCLEOTIDE SEQUENCE [LARGE SCALE GENOMIC DNA]</scope>
    <source>
        <strain evidence="6 7">DSM 27393</strain>
    </source>
</reference>
<dbReference type="Gene3D" id="3.40.50.1360">
    <property type="match status" value="1"/>
</dbReference>
<dbReference type="OrthoDB" id="186585at2"/>
<dbReference type="SUPFAM" id="SSF100950">
    <property type="entry name" value="NagB/RpiA/CoA transferase-like"/>
    <property type="match status" value="1"/>
</dbReference>
<dbReference type="GO" id="GO:0003677">
    <property type="term" value="F:DNA binding"/>
    <property type="evidence" value="ECO:0007669"/>
    <property type="project" value="UniProtKB-KW"/>
</dbReference>
<keyword evidence="3 6" id="KW-0238">DNA-binding</keyword>
<dbReference type="PANTHER" id="PTHR34294:SF1">
    <property type="entry name" value="TRANSCRIPTIONAL REGULATOR LSRR"/>
    <property type="match status" value="1"/>
</dbReference>
<dbReference type="Gene3D" id="1.10.10.10">
    <property type="entry name" value="Winged helix-like DNA-binding domain superfamily/Winged helix DNA-binding domain"/>
    <property type="match status" value="1"/>
</dbReference>